<dbReference type="EC" id="1.-.-.-" evidence="7"/>
<dbReference type="Pfam" id="PF00881">
    <property type="entry name" value="Nitroreductase"/>
    <property type="match status" value="1"/>
</dbReference>
<dbReference type="PANTHER" id="PTHR43821">
    <property type="entry name" value="NAD(P)H NITROREDUCTASE YDJA-RELATED"/>
    <property type="match status" value="1"/>
</dbReference>
<evidence type="ECO:0000256" key="6">
    <source>
        <dbReference type="ARBA" id="ARBA00023027"/>
    </source>
</evidence>
<evidence type="ECO:0000313" key="10">
    <source>
        <dbReference type="EMBL" id="SFX01881.1"/>
    </source>
</evidence>
<dbReference type="SUPFAM" id="SSF55469">
    <property type="entry name" value="FMN-dependent nitroreductase-like"/>
    <property type="match status" value="1"/>
</dbReference>
<evidence type="ECO:0000256" key="3">
    <source>
        <dbReference type="ARBA" id="ARBA00022643"/>
    </source>
</evidence>
<dbReference type="CDD" id="cd02135">
    <property type="entry name" value="YdjA-like"/>
    <property type="match status" value="1"/>
</dbReference>
<keyword evidence="6 7" id="KW-0520">NAD</keyword>
<feature type="binding site" evidence="8">
    <location>
        <position position="39"/>
    </location>
    <ligand>
        <name>FMN</name>
        <dbReference type="ChEBI" id="CHEBI:58210"/>
        <note>ligand shared between dimeric partners</note>
    </ligand>
</feature>
<keyword evidence="4 7" id="KW-0521">NADP</keyword>
<comment type="similarity">
    <text evidence="1 7">Belongs to the nitroreductase family.</text>
</comment>
<keyword evidence="11" id="KW-1185">Reference proteome</keyword>
<gene>
    <name evidence="10" type="ORF">SAMN02745752_00235</name>
</gene>
<dbReference type="PANTHER" id="PTHR43821:SF1">
    <property type="entry name" value="NAD(P)H NITROREDUCTASE YDJA-RELATED"/>
    <property type="match status" value="1"/>
</dbReference>
<dbReference type="AlphaFoldDB" id="A0A1K1TMC0"/>
<sequence length="185" mass="20595">MQAMELLLNRNSHPKLTEPVPRGLALERIYQAALRAPDHAGLTPWRFIEFSGKGLDALGEIFAEAQLQQQPGTDIEELNRLRMMPYRAPLLIAVVARIQEHPKVPVSEQLLSAGCAAHALLLAAEAEGFAGIWRSGWLCFDPHVKASLKLAAQDELVGFIYLGTPAGRRKQLPERQLADFVERWV</sequence>
<evidence type="ECO:0000256" key="4">
    <source>
        <dbReference type="ARBA" id="ARBA00022857"/>
    </source>
</evidence>
<evidence type="ECO:0000256" key="5">
    <source>
        <dbReference type="ARBA" id="ARBA00023002"/>
    </source>
</evidence>
<dbReference type="InterPro" id="IPR000415">
    <property type="entry name" value="Nitroreductase-like"/>
</dbReference>
<accession>A0A1K1TMC0</accession>
<dbReference type="STRING" id="1122209.SAMN02745752_00235"/>
<keyword evidence="5 7" id="KW-0560">Oxidoreductase</keyword>
<dbReference type="Proteomes" id="UP000182350">
    <property type="component" value="Unassembled WGS sequence"/>
</dbReference>
<dbReference type="OrthoDB" id="9804207at2"/>
<feature type="domain" description="Nitroreductase" evidence="9">
    <location>
        <begin position="18"/>
        <end position="163"/>
    </location>
</feature>
<evidence type="ECO:0000256" key="7">
    <source>
        <dbReference type="PIRNR" id="PIRNR000232"/>
    </source>
</evidence>
<dbReference type="Gene3D" id="3.40.109.10">
    <property type="entry name" value="NADH Oxidase"/>
    <property type="match status" value="1"/>
</dbReference>
<dbReference type="InterPro" id="IPR029479">
    <property type="entry name" value="Nitroreductase"/>
</dbReference>
<reference evidence="10 11" key="1">
    <citation type="submission" date="2016-11" db="EMBL/GenBank/DDBJ databases">
        <authorList>
            <person name="Jaros S."/>
            <person name="Januszkiewicz K."/>
            <person name="Wedrychowicz H."/>
        </authorList>
    </citation>
    <scope>NUCLEOTIDE SEQUENCE [LARGE SCALE GENOMIC DNA]</scope>
    <source>
        <strain evidence="10 11">DSM 21637</strain>
    </source>
</reference>
<evidence type="ECO:0000259" key="9">
    <source>
        <dbReference type="Pfam" id="PF00881"/>
    </source>
</evidence>
<feature type="binding site" evidence="8">
    <location>
        <position position="35"/>
    </location>
    <ligand>
        <name>FMN</name>
        <dbReference type="ChEBI" id="CHEBI:58210"/>
        <note>ligand shared between dimeric partners</note>
    </ligand>
</feature>
<organism evidence="10 11">
    <name type="scientific">Marinospirillum alkaliphilum DSM 21637</name>
    <dbReference type="NCBI Taxonomy" id="1122209"/>
    <lineage>
        <taxon>Bacteria</taxon>
        <taxon>Pseudomonadati</taxon>
        <taxon>Pseudomonadota</taxon>
        <taxon>Gammaproteobacteria</taxon>
        <taxon>Oceanospirillales</taxon>
        <taxon>Oceanospirillaceae</taxon>
        <taxon>Marinospirillum</taxon>
    </lineage>
</organism>
<dbReference type="NCBIfam" id="NF008088">
    <property type="entry name" value="PRK10828.1"/>
    <property type="match status" value="1"/>
</dbReference>
<dbReference type="InterPro" id="IPR052530">
    <property type="entry name" value="NAD(P)H_nitroreductase"/>
</dbReference>
<dbReference type="InterPro" id="IPR026021">
    <property type="entry name" value="YdjA-like"/>
</dbReference>
<keyword evidence="3 7" id="KW-0288">FMN</keyword>
<feature type="binding site" description="in other chain" evidence="8">
    <location>
        <begin position="133"/>
        <end position="135"/>
    </location>
    <ligand>
        <name>FMN</name>
        <dbReference type="ChEBI" id="CHEBI:58210"/>
        <note>ligand shared between dimeric partners</note>
    </ligand>
</feature>
<evidence type="ECO:0000256" key="2">
    <source>
        <dbReference type="ARBA" id="ARBA00022630"/>
    </source>
</evidence>
<evidence type="ECO:0000256" key="1">
    <source>
        <dbReference type="ARBA" id="ARBA00007118"/>
    </source>
</evidence>
<keyword evidence="2 7" id="KW-0285">Flavoprotein</keyword>
<evidence type="ECO:0000256" key="8">
    <source>
        <dbReference type="PIRSR" id="PIRSR000232-1"/>
    </source>
</evidence>
<evidence type="ECO:0000313" key="11">
    <source>
        <dbReference type="Proteomes" id="UP000182350"/>
    </source>
</evidence>
<dbReference type="PIRSF" id="PIRSF000232">
    <property type="entry name" value="YdjA"/>
    <property type="match status" value="1"/>
</dbReference>
<dbReference type="GO" id="GO:0016491">
    <property type="term" value="F:oxidoreductase activity"/>
    <property type="evidence" value="ECO:0007669"/>
    <property type="project" value="UniProtKB-UniRule"/>
</dbReference>
<dbReference type="RefSeq" id="WP_072324482.1">
    <property type="nucleotide sequence ID" value="NZ_FPJW01000001.1"/>
</dbReference>
<protein>
    <recommendedName>
        <fullName evidence="7">Putative NAD(P)H nitroreductase</fullName>
        <ecNumber evidence="7">1.-.-.-</ecNumber>
    </recommendedName>
</protein>
<proteinExistence type="inferred from homology"/>
<dbReference type="EMBL" id="FPJW01000001">
    <property type="protein sequence ID" value="SFX01881.1"/>
    <property type="molecule type" value="Genomic_DNA"/>
</dbReference>
<comment type="cofactor">
    <cofactor evidence="8">
        <name>FMN</name>
        <dbReference type="ChEBI" id="CHEBI:58210"/>
    </cofactor>
    <text evidence="8">Binds 1 FMN per subunit.</text>
</comment>
<name>A0A1K1TMC0_9GAMM</name>
<feature type="binding site" description="in other chain" evidence="8">
    <location>
        <begin position="10"/>
        <end position="12"/>
    </location>
    <ligand>
        <name>FMN</name>
        <dbReference type="ChEBI" id="CHEBI:58210"/>
        <note>ligand shared between dimeric partners</note>
    </ligand>
</feature>